<accession>A0A7W5E139</accession>
<dbReference type="SUPFAM" id="SSF89260">
    <property type="entry name" value="Collagen-binding domain"/>
    <property type="match status" value="1"/>
</dbReference>
<organism evidence="3 4">
    <name type="scientific">Aporhodopirellula rubra</name>
    <dbReference type="NCBI Taxonomy" id="980271"/>
    <lineage>
        <taxon>Bacteria</taxon>
        <taxon>Pseudomonadati</taxon>
        <taxon>Planctomycetota</taxon>
        <taxon>Planctomycetia</taxon>
        <taxon>Pirellulales</taxon>
        <taxon>Pirellulaceae</taxon>
        <taxon>Aporhodopirellula</taxon>
    </lineage>
</organism>
<feature type="region of interest" description="Disordered" evidence="1">
    <location>
        <begin position="1"/>
        <end position="20"/>
    </location>
</feature>
<dbReference type="SMART" id="SM00034">
    <property type="entry name" value="CLECT"/>
    <property type="match status" value="1"/>
</dbReference>
<comment type="caution">
    <text evidence="3">The sequence shown here is derived from an EMBL/GenBank/DDBJ whole genome shotgun (WGS) entry which is preliminary data.</text>
</comment>
<evidence type="ECO:0000259" key="2">
    <source>
        <dbReference type="PROSITE" id="PS50041"/>
    </source>
</evidence>
<dbReference type="PANTHER" id="PTHR22803">
    <property type="entry name" value="MANNOSE, PHOSPHOLIPASE, LECTIN RECEPTOR RELATED"/>
    <property type="match status" value="1"/>
</dbReference>
<proteinExistence type="predicted"/>
<evidence type="ECO:0000313" key="3">
    <source>
        <dbReference type="EMBL" id="MBB3207362.1"/>
    </source>
</evidence>
<dbReference type="Gene3D" id="3.10.100.10">
    <property type="entry name" value="Mannose-Binding Protein A, subunit A"/>
    <property type="match status" value="1"/>
</dbReference>
<dbReference type="Proteomes" id="UP000536179">
    <property type="component" value="Unassembled WGS sequence"/>
</dbReference>
<dbReference type="Gene3D" id="2.60.120.380">
    <property type="match status" value="3"/>
</dbReference>
<dbReference type="InterPro" id="IPR050111">
    <property type="entry name" value="C-type_lectin/snaclec_domain"/>
</dbReference>
<gene>
    <name evidence="3" type="ORF">FHS27_003183</name>
</gene>
<feature type="region of interest" description="Disordered" evidence="1">
    <location>
        <begin position="921"/>
        <end position="940"/>
    </location>
</feature>
<dbReference type="GO" id="GO:0000272">
    <property type="term" value="P:polysaccharide catabolic process"/>
    <property type="evidence" value="ECO:0007669"/>
    <property type="project" value="InterPro"/>
</dbReference>
<reference evidence="3 4" key="1">
    <citation type="submission" date="2020-08" db="EMBL/GenBank/DDBJ databases">
        <title>Genomic Encyclopedia of Type Strains, Phase III (KMG-III): the genomes of soil and plant-associated and newly described type strains.</title>
        <authorList>
            <person name="Whitman W."/>
        </authorList>
    </citation>
    <scope>NUCLEOTIDE SEQUENCE [LARGE SCALE GENOMIC DNA]</scope>
    <source>
        <strain evidence="3 4">CECT 8075</strain>
    </source>
</reference>
<sequence>MTSDQAARNQSKRADISKRKRLATRCHRRWRFEQLESRWMLAASIVGEPIATSSVSMPVAEAATLEFESVFDGRDLQIARAGKQQDDGSANRFLIHVDTHTELSLYIDTQEAKPQYSAQLLDMDENRIDFEYDSHPSEVIELFAPKAGDYIIELFGLDSVDYQVRVLQGDLPFEPTRVARTRRTDPGVINSSFAGVITSGLRDEDIDTYSLGIVEGGTEIDVLASIPVDGTVIPIVEVYGPNGILEDEDPARERVRSVATVSGQYEVRVRNEAVTGDSRYTKSDLGTWLEAEQTAQTLGGHLVAINSQEEQSLIESFELETWLGLRLEEHALFDSLQWTSGQDVTYSNWSYNAGSSYGPAKMSHNGQWTLDGRFSYQENWAVLEFPRTEADPVSSLSGADGLYLIDVTLKDTTAPQFASVYGIPTHDLIADTPLAHLAIKFSENVYFNGEPSDAIDLREAGTDGEFFTDDDRVFEVTINSSLWMGPWLAMDVADGPLSNGHYQVSVSDQLVDFFGNPLADGDGFSRAFEVAYDTEKHIFEGFDNDTIATATPIPLTSDTDGTGLFHSTRTGIGSNYTRDDVDYWSFEAPAGSHVSVRFESKPTYTSDLLDADGNVLASGVYAIDATILPDSSRYYLRVQTKFRLHGNAPYQISLDVSPSIQMESHANQWQGNGAVESFRFEQTTNPRVAEITGALSSESGIQYDTFSLGLLNAGSIVSLRSRFPHWSELKPFVELRSDFENVVDLEDSEDSFQGKIVYDAEYYAVIRADRGTGLHGQYVLDIEVEDNVVPQLTSAFALPREGEIGDELISWFGLTFSEAVYLTGDSIELREAGDDKVFDTNDDRSYDVRLASDELSSEFIVAVMNGPLSTGRFRLALSSSVIDQSGNALGGGIPSFYFFEIDAFDSTQLFEGFDNDTSESATALSFERDPSGTSLSRTQRTGVGALETLDDADWWRVEGRAGESVRISLEAKQSDGITFEVRDADQELVDLIENAHWDWDGQLALARFDISRDEEYFIRVASASSPPNPFESQRNYALRVDTVAGHQMERREWSNDSKSNDNSVSFQWTPEGLRRGSIAGTLLSNDKDTVGIGRLGEDLEIRFTIDRPEWSQVESRVFLLESPYNVTELFPEEDGTYRVLTLSESEYYLRITAGALNTGAGLDGQYLLNVEIVDTVPLTVVDVRGIPVDGGETQHLLSEFDITFNRVLNEELAMNLKPLLVEAGADGEFGTGDDQSYLLQHEFGSTRGRTQYDRLHFRLASGVNVLQAGKYQLHLPGSLRSYFGSPLGEGEGYSTAFSIGELPEGYRFETSFNDDPLGAVHLEPESPGSGWLTRGIGSLERDDDVDYWSIDVNAGDWVTVWTPSRSGDLIVEISLSNDTGESLLPNIVYWEFFGRGTFEQFRVFTEGKYYLQVKANMSDFPDDRLYEVWVNMTPNPGGQTIPDDADSRYPFYAATSQGTTAIVSGRFEIGDAGPPPNYINDEYGLNHVPENTVVELDVRSTTWTNVDPYGVIDPLMNPIYNGEVLTGSITDSLLTRLIVRPRSRHDVDPIEAFWNVDYIAELKTIDVIAPSVSLESEEDGTTRIVHVTAVDGDNEYRFGSGVVGMSLFAIEDGALKYLLSSSSAKIDHAMPDVGEALFFAAATDRVGNRSKLQLAGFDLGTVVIDSSIARDRDVTLPSRIVVGAGTHLEWAGHWDVLPPYVEADRTIHQIMTGERVIEFENTNKDQNPVTPHDVDRSGKVSALDALIVINHLNQSTAEPVHGRSEEGYYLDVNGDSRFTPLDALKIINRLWYDDHPLAEPEVLGSGLIASEDATLSRVRSDERTRIEISAPSKIKTAASPVKNFSFVSDRKATVQLDAGHEETTEDAGETSLDPFCVDEVLASTISRSV</sequence>
<dbReference type="SUPFAM" id="SSF56436">
    <property type="entry name" value="C-type lectin-like"/>
    <property type="match status" value="1"/>
</dbReference>
<dbReference type="Pfam" id="PF00404">
    <property type="entry name" value="Dockerin_1"/>
    <property type="match status" value="1"/>
</dbReference>
<dbReference type="InterPro" id="IPR002105">
    <property type="entry name" value="Dockerin_1_rpt"/>
</dbReference>
<feature type="domain" description="C-type lectin" evidence="2">
    <location>
        <begin position="287"/>
        <end position="368"/>
    </location>
</feature>
<dbReference type="PROSITE" id="PS50041">
    <property type="entry name" value="C_TYPE_LECTIN_2"/>
    <property type="match status" value="1"/>
</dbReference>
<dbReference type="InterPro" id="IPR036439">
    <property type="entry name" value="Dockerin_dom_sf"/>
</dbReference>
<dbReference type="InterPro" id="IPR016187">
    <property type="entry name" value="CTDL_fold"/>
</dbReference>
<evidence type="ECO:0000313" key="4">
    <source>
        <dbReference type="Proteomes" id="UP000536179"/>
    </source>
</evidence>
<dbReference type="InterPro" id="IPR016186">
    <property type="entry name" value="C-type_lectin-like/link_sf"/>
</dbReference>
<dbReference type="InterPro" id="IPR001304">
    <property type="entry name" value="C-type_lectin-like"/>
</dbReference>
<dbReference type="RefSeq" id="WP_221225124.1">
    <property type="nucleotide sequence ID" value="NZ_JACHXU010000010.1"/>
</dbReference>
<dbReference type="GO" id="GO:0004553">
    <property type="term" value="F:hydrolase activity, hydrolyzing O-glycosyl compounds"/>
    <property type="evidence" value="ECO:0007669"/>
    <property type="project" value="InterPro"/>
</dbReference>
<dbReference type="Pfam" id="PF00059">
    <property type="entry name" value="Lectin_C"/>
    <property type="match status" value="1"/>
</dbReference>
<keyword evidence="4" id="KW-1185">Reference proteome</keyword>
<dbReference type="SUPFAM" id="SSF63446">
    <property type="entry name" value="Type I dockerin domain"/>
    <property type="match status" value="1"/>
</dbReference>
<dbReference type="EMBL" id="JACHXU010000010">
    <property type="protein sequence ID" value="MBB3207362.1"/>
    <property type="molecule type" value="Genomic_DNA"/>
</dbReference>
<name>A0A7W5E139_9BACT</name>
<evidence type="ECO:0000256" key="1">
    <source>
        <dbReference type="SAM" id="MobiDB-lite"/>
    </source>
</evidence>
<feature type="compositionally biased region" description="Polar residues" evidence="1">
    <location>
        <begin position="931"/>
        <end position="940"/>
    </location>
</feature>
<protein>
    <recommendedName>
        <fullName evidence="2">C-type lectin domain-containing protein</fullName>
    </recommendedName>
</protein>